<feature type="transmembrane region" description="Helical" evidence="10">
    <location>
        <begin position="366"/>
        <end position="384"/>
    </location>
</feature>
<keyword evidence="2" id="KW-0813">Transport</keyword>
<feature type="transmembrane region" description="Helical" evidence="10">
    <location>
        <begin position="62"/>
        <end position="82"/>
    </location>
</feature>
<comment type="caution">
    <text evidence="12">The sequence shown here is derived from an EMBL/GenBank/DDBJ whole genome shotgun (WGS) entry which is preliminary data.</text>
</comment>
<keyword evidence="8 10" id="KW-0472">Membrane</keyword>
<keyword evidence="4" id="KW-1003">Cell membrane</keyword>
<dbReference type="GO" id="GO:0015297">
    <property type="term" value="F:antiporter activity"/>
    <property type="evidence" value="ECO:0007669"/>
    <property type="project" value="UniProtKB-KW"/>
</dbReference>
<feature type="transmembrane region" description="Helical" evidence="10">
    <location>
        <begin position="405"/>
        <end position="430"/>
    </location>
</feature>
<dbReference type="AlphaFoldDB" id="A0A7C4JJD8"/>
<gene>
    <name evidence="12" type="ORF">ENU08_03950</name>
    <name evidence="11" type="ORF">ENU41_02080</name>
</gene>
<dbReference type="GO" id="GO:0042910">
    <property type="term" value="F:xenobiotic transmembrane transporter activity"/>
    <property type="evidence" value="ECO:0007669"/>
    <property type="project" value="InterPro"/>
</dbReference>
<evidence type="ECO:0000256" key="9">
    <source>
        <dbReference type="ARBA" id="ARBA00031636"/>
    </source>
</evidence>
<reference evidence="12" key="1">
    <citation type="journal article" date="2020" name="mSystems">
        <title>Genome- and Community-Level Interaction Insights into Carbon Utilization and Element Cycling Functions of Hydrothermarchaeota in Hydrothermal Sediment.</title>
        <authorList>
            <person name="Zhou Z."/>
            <person name="Liu Y."/>
            <person name="Xu W."/>
            <person name="Pan J."/>
            <person name="Luo Z.H."/>
            <person name="Li M."/>
        </authorList>
    </citation>
    <scope>NUCLEOTIDE SEQUENCE [LARGE SCALE GENOMIC DNA]</scope>
    <source>
        <strain evidence="12">SpSt-637</strain>
        <strain evidence="11">SpSt-667</strain>
    </source>
</reference>
<evidence type="ECO:0000256" key="5">
    <source>
        <dbReference type="ARBA" id="ARBA00022692"/>
    </source>
</evidence>
<feature type="transmembrane region" description="Helical" evidence="10">
    <location>
        <begin position="145"/>
        <end position="163"/>
    </location>
</feature>
<dbReference type="InterPro" id="IPR048279">
    <property type="entry name" value="MdtK-like"/>
</dbReference>
<keyword evidence="3" id="KW-0050">Antiport</keyword>
<dbReference type="PIRSF" id="PIRSF006603">
    <property type="entry name" value="DinF"/>
    <property type="match status" value="1"/>
</dbReference>
<dbReference type="InterPro" id="IPR002528">
    <property type="entry name" value="MATE_fam"/>
</dbReference>
<dbReference type="GO" id="GO:0006811">
    <property type="term" value="P:monoatomic ion transport"/>
    <property type="evidence" value="ECO:0007669"/>
    <property type="project" value="UniProtKB-KW"/>
</dbReference>
<feature type="transmembrane region" description="Helical" evidence="10">
    <location>
        <begin position="331"/>
        <end position="354"/>
    </location>
</feature>
<dbReference type="PANTHER" id="PTHR43298:SF2">
    <property type="entry name" value="FMN_FAD EXPORTER YEEO-RELATED"/>
    <property type="match status" value="1"/>
</dbReference>
<dbReference type="InterPro" id="IPR050222">
    <property type="entry name" value="MATE_MdtK"/>
</dbReference>
<keyword evidence="7" id="KW-0406">Ion transport</keyword>
<keyword evidence="6 10" id="KW-1133">Transmembrane helix</keyword>
<name>A0A7C4JJD8_9CREN</name>
<protein>
    <recommendedName>
        <fullName evidence="9">Multidrug-efflux transporter</fullName>
    </recommendedName>
</protein>
<evidence type="ECO:0000256" key="2">
    <source>
        <dbReference type="ARBA" id="ARBA00022448"/>
    </source>
</evidence>
<feature type="transmembrane region" description="Helical" evidence="10">
    <location>
        <begin position="102"/>
        <end position="125"/>
    </location>
</feature>
<dbReference type="EMBL" id="DTBD01000028">
    <property type="protein sequence ID" value="HGQ64378.1"/>
    <property type="molecule type" value="Genomic_DNA"/>
</dbReference>
<organism evidence="12">
    <name type="scientific">Ignisphaera aggregans</name>
    <dbReference type="NCBI Taxonomy" id="334771"/>
    <lineage>
        <taxon>Archaea</taxon>
        <taxon>Thermoproteota</taxon>
        <taxon>Thermoprotei</taxon>
        <taxon>Desulfurococcales</taxon>
        <taxon>Desulfurococcaceae</taxon>
        <taxon>Ignisphaera</taxon>
    </lineage>
</organism>
<keyword evidence="5 10" id="KW-0812">Transmembrane</keyword>
<evidence type="ECO:0000256" key="7">
    <source>
        <dbReference type="ARBA" id="ARBA00023065"/>
    </source>
</evidence>
<comment type="subcellular location">
    <subcellularLocation>
        <location evidence="1">Cell membrane</location>
        <topology evidence="1">Multi-pass membrane protein</topology>
    </subcellularLocation>
</comment>
<evidence type="ECO:0000256" key="6">
    <source>
        <dbReference type="ARBA" id="ARBA00022989"/>
    </source>
</evidence>
<evidence type="ECO:0000256" key="8">
    <source>
        <dbReference type="ARBA" id="ARBA00023136"/>
    </source>
</evidence>
<feature type="transmembrane region" description="Helical" evidence="10">
    <location>
        <begin position="271"/>
        <end position="297"/>
    </location>
</feature>
<evidence type="ECO:0000256" key="10">
    <source>
        <dbReference type="SAM" id="Phobius"/>
    </source>
</evidence>
<evidence type="ECO:0000256" key="4">
    <source>
        <dbReference type="ARBA" id="ARBA00022475"/>
    </source>
</evidence>
<dbReference type="NCBIfam" id="TIGR00797">
    <property type="entry name" value="matE"/>
    <property type="match status" value="1"/>
</dbReference>
<feature type="transmembrane region" description="Helical" evidence="10">
    <location>
        <begin position="21"/>
        <end position="42"/>
    </location>
</feature>
<dbReference type="PANTHER" id="PTHR43298">
    <property type="entry name" value="MULTIDRUG RESISTANCE PROTEIN NORM-RELATED"/>
    <property type="match status" value="1"/>
</dbReference>
<evidence type="ECO:0000256" key="1">
    <source>
        <dbReference type="ARBA" id="ARBA00004651"/>
    </source>
</evidence>
<dbReference type="GO" id="GO:0005886">
    <property type="term" value="C:plasma membrane"/>
    <property type="evidence" value="ECO:0007669"/>
    <property type="project" value="UniProtKB-SubCell"/>
</dbReference>
<evidence type="ECO:0000256" key="3">
    <source>
        <dbReference type="ARBA" id="ARBA00022449"/>
    </source>
</evidence>
<evidence type="ECO:0000313" key="11">
    <source>
        <dbReference type="EMBL" id="HGQ35452.1"/>
    </source>
</evidence>
<accession>A0A7C4JJD8</accession>
<proteinExistence type="predicted"/>
<dbReference type="Pfam" id="PF01554">
    <property type="entry name" value="MatE"/>
    <property type="match status" value="2"/>
</dbReference>
<feature type="transmembrane region" description="Helical" evidence="10">
    <location>
        <begin position="204"/>
        <end position="223"/>
    </location>
</feature>
<dbReference type="EMBL" id="DTCK01000012">
    <property type="protein sequence ID" value="HGQ35452.1"/>
    <property type="molecule type" value="Genomic_DNA"/>
</dbReference>
<evidence type="ECO:0000313" key="12">
    <source>
        <dbReference type="EMBL" id="HGQ64378.1"/>
    </source>
</evidence>
<feature type="transmembrane region" description="Helical" evidence="10">
    <location>
        <begin position="175"/>
        <end position="198"/>
    </location>
</feature>
<feature type="transmembrane region" description="Helical" evidence="10">
    <location>
        <begin position="243"/>
        <end position="265"/>
    </location>
</feature>
<sequence length="467" mass="50826">MVSPSIEKYREEIVSGPILSTMLKLGLPLMLTDIIMLAYNLTDAYWLSRYSTYALAVPRQTWPIFLVFVSILIGITNANLAILSQYVGAKLYNKVSETTSKLFTLCLSISFVLFIVYEIVKYHIFAYLIKVPTEILHDVLEYAKIIALDVIGFGIGASLSTIMQSFGDTRTPATVMGIGALLNAILDPIFIVGIGPISSMGAKGAAIATVITRLFSGTILFSLIKMRYPEVKIRFVYSIDKEWVLTSLKVGVPVIIMTIADGFAFTFQQALVNTFGVIATTTFTIGFMVMDIANAVLRGFTMSISIMIGQCLGAGDAGRARKIALTAAHTIMAVVFTGATLVFIGRSYLISIFTADPAVLIEAEKLIATISWILPLMMLSFLGMSVGRGSGHTIVPTIVNITRFWIIRIGIGWLLAVASGMGITGIWTAIALSEILGGTVSHTWIKKGKWTKPIIKHQQLAPLTKQN</sequence>